<feature type="domain" description="NadR/Ttd14 AAA" evidence="1">
    <location>
        <begin position="154"/>
        <end position="315"/>
    </location>
</feature>
<dbReference type="InterPro" id="IPR027417">
    <property type="entry name" value="P-loop_NTPase"/>
</dbReference>
<dbReference type="Pfam" id="PF13521">
    <property type="entry name" value="AAA_28"/>
    <property type="match status" value="1"/>
</dbReference>
<dbReference type="eggNOG" id="COG3172">
    <property type="taxonomic scope" value="Bacteria"/>
</dbReference>
<dbReference type="InterPro" id="IPR052735">
    <property type="entry name" value="NAD_biosynth-regulator"/>
</dbReference>
<dbReference type="AlphaFoldDB" id="A0A066UGD7"/>
<name>A0A066UGD7_9GAMM</name>
<dbReference type="GO" id="GO:0003677">
    <property type="term" value="F:DNA binding"/>
    <property type="evidence" value="ECO:0007669"/>
    <property type="project" value="UniProtKB-KW"/>
</dbReference>
<dbReference type="RefSeq" id="WP_036365646.1">
    <property type="nucleotide sequence ID" value="NZ_AOMT01000024.1"/>
</dbReference>
<organism evidence="2 3">
    <name type="scientific">Moraxella bovoculi 237</name>
    <dbReference type="NCBI Taxonomy" id="743974"/>
    <lineage>
        <taxon>Bacteria</taxon>
        <taxon>Pseudomonadati</taxon>
        <taxon>Pseudomonadota</taxon>
        <taxon>Gammaproteobacteria</taxon>
        <taxon>Moraxellales</taxon>
        <taxon>Moraxellaceae</taxon>
        <taxon>Moraxella</taxon>
    </lineage>
</organism>
<dbReference type="EC" id="2.7.7.1" evidence="2"/>
<dbReference type="PANTHER" id="PTHR37512">
    <property type="entry name" value="TRIFUNCTIONAL NAD BIOSYNTHESIS/REGULATOR PROTEIN NADR"/>
    <property type="match status" value="1"/>
</dbReference>
<dbReference type="Gene3D" id="3.40.50.620">
    <property type="entry name" value="HUPs"/>
    <property type="match status" value="1"/>
</dbReference>
<keyword evidence="2" id="KW-0808">Transferase</keyword>
<accession>A0A066UGD7</accession>
<dbReference type="Proteomes" id="UP000035860">
    <property type="component" value="Unassembled WGS sequence"/>
</dbReference>
<sequence length="336" mass="37714">MSIGLLMGRFEPLHLGHLQDINIAAGRCDTLHIIVTPSEHQYHTKTLQDKARWVQVACEYFNFIKVHTSDSLELPVTGDYVQGDLPDESIIQQVLAKVATDSADADVITFIKKDTNHKSALVTNEYDKLDIGANPILYFDKLAPSAKSDHVQTVCIVGGESSGKTTLVHKLANHYGATVALEMGRLYTHSDLGGTEVGLQYADYTAIAVNHARAILDAKKHATAPIVLVDTDFVTTQAFCEEYEGRTHPVVSALADEMRMDHTIYLDNNVKWVADGMRRLGSQKQRSRFATRLLTVLERHRISPYMIDDDDYHQRYLQAVRYIDDHVLRLTHDSVQ</sequence>
<dbReference type="NCBIfam" id="NF005988">
    <property type="entry name" value="PRK08099.1"/>
    <property type="match status" value="1"/>
</dbReference>
<keyword evidence="3" id="KW-1185">Reference proteome</keyword>
<dbReference type="Gene3D" id="3.40.50.300">
    <property type="entry name" value="P-loop containing nucleotide triphosphate hydrolases"/>
    <property type="match status" value="1"/>
</dbReference>
<proteinExistence type="predicted"/>
<evidence type="ECO:0000259" key="1">
    <source>
        <dbReference type="Pfam" id="PF13521"/>
    </source>
</evidence>
<evidence type="ECO:0000313" key="2">
    <source>
        <dbReference type="EMBL" id="KDN24952.1"/>
    </source>
</evidence>
<dbReference type="SUPFAM" id="SSF52374">
    <property type="entry name" value="Nucleotidylyl transferase"/>
    <property type="match status" value="1"/>
</dbReference>
<keyword evidence="2" id="KW-0548">Nucleotidyltransferase</keyword>
<dbReference type="SUPFAM" id="SSF52540">
    <property type="entry name" value="P-loop containing nucleoside triphosphate hydrolases"/>
    <property type="match status" value="1"/>
</dbReference>
<dbReference type="PANTHER" id="PTHR37512:SF1">
    <property type="entry name" value="NADR_TTD14 AAA DOMAIN-CONTAINING PROTEIN"/>
    <property type="match status" value="1"/>
</dbReference>
<dbReference type="OrthoDB" id="3249147at2"/>
<dbReference type="GO" id="GO:0000309">
    <property type="term" value="F:nicotinamide-nucleotide adenylyltransferase activity"/>
    <property type="evidence" value="ECO:0007669"/>
    <property type="project" value="UniProtKB-EC"/>
</dbReference>
<evidence type="ECO:0000313" key="3">
    <source>
        <dbReference type="Proteomes" id="UP000035860"/>
    </source>
</evidence>
<dbReference type="EMBL" id="AOMT01000024">
    <property type="protein sequence ID" value="KDN24952.1"/>
    <property type="molecule type" value="Genomic_DNA"/>
</dbReference>
<dbReference type="InterPro" id="IPR038727">
    <property type="entry name" value="NadR/Ttd14_AAA_dom"/>
</dbReference>
<keyword evidence="2" id="KW-0238">DNA-binding</keyword>
<protein>
    <submittedName>
        <fullName evidence="2">Bifunctional DNA-binding transcriptional repressor/ NMN adenylyltransferase</fullName>
        <ecNumber evidence="2">2.7.7.1</ecNumber>
    </submittedName>
</protein>
<reference evidence="2 3" key="1">
    <citation type="journal article" date="2014" name="Genome Announc.">
        <title>Draft Genome Sequence of Moraxella bovoculi Strain 237T (ATCC BAA-1259T) Isolated from a Calf with Infectious Bovine Keratoconjunctivitis.</title>
        <authorList>
            <person name="Calcutt M.J."/>
            <person name="Foecking M.F."/>
            <person name="Martin N.T."/>
            <person name="Mhlanga-Mutangadura T."/>
            <person name="Reilly T.J."/>
        </authorList>
    </citation>
    <scope>NUCLEOTIDE SEQUENCE [LARGE SCALE GENOMIC DNA]</scope>
    <source>
        <strain evidence="2 3">237</strain>
    </source>
</reference>
<gene>
    <name evidence="2" type="ORF">MBO_06159</name>
</gene>
<comment type="caution">
    <text evidence="2">The sequence shown here is derived from an EMBL/GenBank/DDBJ whole genome shotgun (WGS) entry which is preliminary data.</text>
</comment>
<dbReference type="InterPro" id="IPR014729">
    <property type="entry name" value="Rossmann-like_a/b/a_fold"/>
</dbReference>